<dbReference type="KEGG" id="slom:PXH66_17025"/>
<keyword evidence="8" id="KW-1185">Reference proteome</keyword>
<dbReference type="GO" id="GO:0022857">
    <property type="term" value="F:transmembrane transporter activity"/>
    <property type="evidence" value="ECO:0007669"/>
    <property type="project" value="InterPro"/>
</dbReference>
<feature type="transmembrane region" description="Helical" evidence="6">
    <location>
        <begin position="212"/>
        <end position="233"/>
    </location>
</feature>
<keyword evidence="5 6" id="KW-0472">Membrane</keyword>
<dbReference type="RefSeq" id="WP_330930084.1">
    <property type="nucleotide sequence ID" value="NZ_CP119075.1"/>
</dbReference>
<evidence type="ECO:0000256" key="3">
    <source>
        <dbReference type="ARBA" id="ARBA00022692"/>
    </source>
</evidence>
<dbReference type="AlphaFoldDB" id="A0AAE9ZWY5"/>
<dbReference type="PANTHER" id="PTHR32196">
    <property type="entry name" value="ABC TRANSPORTER PERMEASE PROTEIN YPHD-RELATED-RELATED"/>
    <property type="match status" value="1"/>
</dbReference>
<dbReference type="EMBL" id="CP119075">
    <property type="protein sequence ID" value="WED64043.1"/>
    <property type="molecule type" value="Genomic_DNA"/>
</dbReference>
<reference evidence="7" key="1">
    <citation type="submission" date="2023-03" db="EMBL/GenBank/DDBJ databases">
        <title>Lomoglobus Profundus gen. nov., sp. nov., a novel member of the phylum Verrucomicrobia, isolated from deep-marine sediment of South China Sea.</title>
        <authorList>
            <person name="Ahmad T."/>
            <person name="Ishaq S.E."/>
            <person name="Wang F."/>
        </authorList>
    </citation>
    <scope>NUCLEOTIDE SEQUENCE</scope>
    <source>
        <strain evidence="7">LMO-M01</strain>
    </source>
</reference>
<accession>A0AAE9ZWY5</accession>
<evidence type="ECO:0000313" key="7">
    <source>
        <dbReference type="EMBL" id="WED64043.1"/>
    </source>
</evidence>
<gene>
    <name evidence="7" type="primary">rbsC</name>
    <name evidence="7" type="ORF">PXH66_17025</name>
</gene>
<evidence type="ECO:0000256" key="2">
    <source>
        <dbReference type="ARBA" id="ARBA00022475"/>
    </source>
</evidence>
<feature type="transmembrane region" description="Helical" evidence="6">
    <location>
        <begin position="91"/>
        <end position="111"/>
    </location>
</feature>
<organism evidence="7 8">
    <name type="scientific">Synoicihabitans lomoniglobus</name>
    <dbReference type="NCBI Taxonomy" id="2909285"/>
    <lineage>
        <taxon>Bacteria</taxon>
        <taxon>Pseudomonadati</taxon>
        <taxon>Verrucomicrobiota</taxon>
        <taxon>Opitutia</taxon>
        <taxon>Opitutales</taxon>
        <taxon>Opitutaceae</taxon>
        <taxon>Synoicihabitans</taxon>
    </lineage>
</organism>
<name>A0AAE9ZWY5_9BACT</name>
<protein>
    <submittedName>
        <fullName evidence="7">Ribose ABC transporter permease</fullName>
    </submittedName>
</protein>
<keyword evidence="2" id="KW-1003">Cell membrane</keyword>
<keyword evidence="4 6" id="KW-1133">Transmembrane helix</keyword>
<evidence type="ECO:0000313" key="8">
    <source>
        <dbReference type="Proteomes" id="UP001218638"/>
    </source>
</evidence>
<feature type="transmembrane region" description="Helical" evidence="6">
    <location>
        <begin position="40"/>
        <end position="59"/>
    </location>
</feature>
<feature type="transmembrane region" description="Helical" evidence="6">
    <location>
        <begin position="291"/>
        <end position="313"/>
    </location>
</feature>
<feature type="transmembrane region" description="Helical" evidence="6">
    <location>
        <begin position="239"/>
        <end position="259"/>
    </location>
</feature>
<evidence type="ECO:0000256" key="4">
    <source>
        <dbReference type="ARBA" id="ARBA00022989"/>
    </source>
</evidence>
<evidence type="ECO:0000256" key="1">
    <source>
        <dbReference type="ARBA" id="ARBA00004651"/>
    </source>
</evidence>
<proteinExistence type="predicted"/>
<sequence length="318" mass="32742">MNLFRRQLPVCVTAAILLILYVSAGFVYDGFFGGRVAANLISDNAVLGIAALGMTLVIFTGGIDLSVGSVLGFTSVLTATLITSAGWPPLAAWSVALIAGTLMGVLFGGLIEKGELPPFLVTLAGMFFARGLAFAISTESVPINHPWYRSLSEVHVALGDFRLPLPGILLLVLALAVYGLAHHTRLGRNLLAMGGSESSARLMGLPVSSAKVAAYAINGALAAAAGIVATLYTGSGNPATGIGLELDAIAVVVIGGTVLTGGRGHVGGTVLGVLILGVIQMGILFDGRLDSAWMRIVVGLLLLVFILLQRLLLARSKT</sequence>
<dbReference type="CDD" id="cd06579">
    <property type="entry name" value="TM_PBP1_transp_AraH_like"/>
    <property type="match status" value="1"/>
</dbReference>
<feature type="transmembrane region" description="Helical" evidence="6">
    <location>
        <begin position="118"/>
        <end position="143"/>
    </location>
</feature>
<dbReference type="InterPro" id="IPR001851">
    <property type="entry name" value="ABC_transp_permease"/>
</dbReference>
<keyword evidence="3 6" id="KW-0812">Transmembrane</keyword>
<evidence type="ECO:0000256" key="5">
    <source>
        <dbReference type="ARBA" id="ARBA00023136"/>
    </source>
</evidence>
<evidence type="ECO:0000256" key="6">
    <source>
        <dbReference type="SAM" id="Phobius"/>
    </source>
</evidence>
<dbReference type="GO" id="GO:0005886">
    <property type="term" value="C:plasma membrane"/>
    <property type="evidence" value="ECO:0007669"/>
    <property type="project" value="UniProtKB-SubCell"/>
</dbReference>
<dbReference type="Pfam" id="PF02653">
    <property type="entry name" value="BPD_transp_2"/>
    <property type="match status" value="1"/>
</dbReference>
<feature type="transmembrane region" description="Helical" evidence="6">
    <location>
        <begin position="163"/>
        <end position="181"/>
    </location>
</feature>
<dbReference type="PANTHER" id="PTHR32196:SF63">
    <property type="entry name" value="INNER MEMBRANE ABC TRANSPORTER PERMEASE PROTEIN YJFF"/>
    <property type="match status" value="1"/>
</dbReference>
<dbReference type="Proteomes" id="UP001218638">
    <property type="component" value="Chromosome"/>
</dbReference>
<comment type="subcellular location">
    <subcellularLocation>
        <location evidence="1">Cell membrane</location>
        <topology evidence="1">Multi-pass membrane protein</topology>
    </subcellularLocation>
</comment>
<feature type="transmembrane region" description="Helical" evidence="6">
    <location>
        <begin position="266"/>
        <end position="285"/>
    </location>
</feature>